<dbReference type="GO" id="GO:0032040">
    <property type="term" value="C:small-subunit processome"/>
    <property type="evidence" value="ECO:0007669"/>
    <property type="project" value="TreeGrafter"/>
</dbReference>
<evidence type="ECO:0000256" key="7">
    <source>
        <dbReference type="RuleBase" id="RU367065"/>
    </source>
</evidence>
<gene>
    <name evidence="8" type="ORF">PACLA_8A081939</name>
</gene>
<dbReference type="Pfam" id="PF08146">
    <property type="entry name" value="BP28CT"/>
    <property type="match status" value="1"/>
</dbReference>
<evidence type="ECO:0000256" key="6">
    <source>
        <dbReference type="ARBA" id="ARBA00023274"/>
    </source>
</evidence>
<dbReference type="InterPro" id="IPR011989">
    <property type="entry name" value="ARM-like"/>
</dbReference>
<evidence type="ECO:0000256" key="4">
    <source>
        <dbReference type="ARBA" id="ARBA00022552"/>
    </source>
</evidence>
<dbReference type="OrthoDB" id="6022262at2759"/>
<evidence type="ECO:0000256" key="5">
    <source>
        <dbReference type="ARBA" id="ARBA00023242"/>
    </source>
</evidence>
<keyword evidence="3 7" id="KW-0690">Ribosome biogenesis</keyword>
<evidence type="ECO:0000256" key="3">
    <source>
        <dbReference type="ARBA" id="ARBA00022517"/>
    </source>
</evidence>
<dbReference type="InterPro" id="IPR012954">
    <property type="entry name" value="BP28_C_dom"/>
</dbReference>
<organism evidence="8 9">
    <name type="scientific">Paramuricea clavata</name>
    <name type="common">Red gorgonian</name>
    <name type="synonym">Violescent sea-whip</name>
    <dbReference type="NCBI Taxonomy" id="317549"/>
    <lineage>
        <taxon>Eukaryota</taxon>
        <taxon>Metazoa</taxon>
        <taxon>Cnidaria</taxon>
        <taxon>Anthozoa</taxon>
        <taxon>Octocorallia</taxon>
        <taxon>Malacalcyonacea</taxon>
        <taxon>Plexauridae</taxon>
        <taxon>Paramuricea</taxon>
    </lineage>
</organism>
<comment type="similarity">
    <text evidence="2 7">Belongs to the HEATR1/UTP10 family.</text>
</comment>
<dbReference type="InterPro" id="IPR040191">
    <property type="entry name" value="UTP10"/>
</dbReference>
<dbReference type="PANTHER" id="PTHR13457:SF1">
    <property type="entry name" value="HEAT REPEAT-CONTAINING PROTEIN 1"/>
    <property type="match status" value="1"/>
</dbReference>
<dbReference type="Proteomes" id="UP001152795">
    <property type="component" value="Unassembled WGS sequence"/>
</dbReference>
<comment type="function">
    <text evidence="7">Involved in nucleolar processing of pre-18S ribosomal RNA.</text>
</comment>
<protein>
    <recommendedName>
        <fullName evidence="7">HEAT repeat-containing protein 1</fullName>
    </recommendedName>
</protein>
<sequence length="510" mass="57836">MEILLSLLDGLIPLIQSQEEPIVNKQSAFNTIVVLSKLLDDNHNISLKKIFSVAIETISGDDVKAQVASSALHCLAELCSLLKVHLIPFLPKFLPLVLQILECKDGEKRSDMLLLNALTVLQKVIQSLPNFVSPYLRNILVQLVSPVFVTVNEDGSVQNKQILDVAVSLRADIALLVKPRILIPNVSQCYEEIVLNKNNESLIALHQVLDSCVAYMTKDDVKNYHNELLSLFMSALDYRSQHAQGVSEENLLRIEETIIGAFISLIMRLSESLFRPMFLKLVDWATRSSAAKSRQLVFYHLADRMAEKLKGLFVLFAGYLIKNTASILDSTNITKTEEIFFVGEYEDDEAIEKSCQLLGYVLDCLYKCFLYDNQRFVNKERFDQLLQPLVDQIENQIGDTEVFDKRVSDHLAPCIAQFAVAAGDETYWKTMNHQICLKTRHSSSQVRLAALKVVQELNHKLGEEYLALLPEIVPFLAELMEDESFEVEQKCQQVISEMEEVLGESLQKYF</sequence>
<dbReference type="PANTHER" id="PTHR13457">
    <property type="entry name" value="BAP28"/>
    <property type="match status" value="1"/>
</dbReference>
<dbReference type="GO" id="GO:0045943">
    <property type="term" value="P:positive regulation of transcription by RNA polymerase I"/>
    <property type="evidence" value="ECO:0007669"/>
    <property type="project" value="TreeGrafter"/>
</dbReference>
<dbReference type="GO" id="GO:0000462">
    <property type="term" value="P:maturation of SSU-rRNA from tricistronic rRNA transcript (SSU-rRNA, 5.8S rRNA, LSU-rRNA)"/>
    <property type="evidence" value="ECO:0007669"/>
    <property type="project" value="TreeGrafter"/>
</dbReference>
<dbReference type="SUPFAM" id="SSF48371">
    <property type="entry name" value="ARM repeat"/>
    <property type="match status" value="1"/>
</dbReference>
<name>A0A6S7K9B9_PARCT</name>
<dbReference type="EMBL" id="CACRXK020013224">
    <property type="protein sequence ID" value="CAB4024763.1"/>
    <property type="molecule type" value="Genomic_DNA"/>
</dbReference>
<accession>A0A6S7K9B9</accession>
<proteinExistence type="inferred from homology"/>
<evidence type="ECO:0000313" key="9">
    <source>
        <dbReference type="Proteomes" id="UP001152795"/>
    </source>
</evidence>
<keyword evidence="6 7" id="KW-0687">Ribonucleoprotein</keyword>
<evidence type="ECO:0000256" key="2">
    <source>
        <dbReference type="ARBA" id="ARBA00010559"/>
    </source>
</evidence>
<keyword evidence="9" id="KW-1185">Reference proteome</keyword>
<comment type="caution">
    <text evidence="8">The sequence shown here is derived from an EMBL/GenBank/DDBJ whole genome shotgun (WGS) entry which is preliminary data.</text>
</comment>
<dbReference type="Gene3D" id="1.25.10.10">
    <property type="entry name" value="Leucine-rich Repeat Variant"/>
    <property type="match status" value="2"/>
</dbReference>
<evidence type="ECO:0000256" key="1">
    <source>
        <dbReference type="ARBA" id="ARBA00004604"/>
    </source>
</evidence>
<comment type="subcellular location">
    <subcellularLocation>
        <location evidence="1 7">Nucleus</location>
        <location evidence="1 7">Nucleolus</location>
    </subcellularLocation>
</comment>
<dbReference type="AlphaFoldDB" id="A0A6S7K9B9"/>
<dbReference type="PROSITE" id="PS50077">
    <property type="entry name" value="HEAT_REPEAT"/>
    <property type="match status" value="1"/>
</dbReference>
<dbReference type="InterPro" id="IPR016024">
    <property type="entry name" value="ARM-type_fold"/>
</dbReference>
<keyword evidence="4 7" id="KW-0698">rRNA processing</keyword>
<dbReference type="InterPro" id="IPR021133">
    <property type="entry name" value="HEAT_type_2"/>
</dbReference>
<dbReference type="GO" id="GO:0034455">
    <property type="term" value="C:t-UTP complex"/>
    <property type="evidence" value="ECO:0007669"/>
    <property type="project" value="TreeGrafter"/>
</dbReference>
<dbReference type="GO" id="GO:0030686">
    <property type="term" value="C:90S preribosome"/>
    <property type="evidence" value="ECO:0007669"/>
    <property type="project" value="TreeGrafter"/>
</dbReference>
<evidence type="ECO:0000313" key="8">
    <source>
        <dbReference type="EMBL" id="CAB4024763.1"/>
    </source>
</evidence>
<dbReference type="SMART" id="SM01036">
    <property type="entry name" value="BP28CT"/>
    <property type="match status" value="1"/>
</dbReference>
<reference evidence="8" key="1">
    <citation type="submission" date="2020-04" db="EMBL/GenBank/DDBJ databases">
        <authorList>
            <person name="Alioto T."/>
            <person name="Alioto T."/>
            <person name="Gomez Garrido J."/>
        </authorList>
    </citation>
    <scope>NUCLEOTIDE SEQUENCE</scope>
    <source>
        <strain evidence="8">A484AB</strain>
    </source>
</reference>
<keyword evidence="5 7" id="KW-0539">Nucleus</keyword>
<dbReference type="GO" id="GO:0030515">
    <property type="term" value="F:snoRNA binding"/>
    <property type="evidence" value="ECO:0007669"/>
    <property type="project" value="TreeGrafter"/>
</dbReference>